<feature type="compositionally biased region" description="Pro residues" evidence="1">
    <location>
        <begin position="1"/>
        <end position="12"/>
    </location>
</feature>
<dbReference type="EMBL" id="PJQY01003609">
    <property type="protein sequence ID" value="PQM35917.1"/>
    <property type="molecule type" value="Genomic_DNA"/>
</dbReference>
<evidence type="ECO:0000256" key="1">
    <source>
        <dbReference type="SAM" id="MobiDB-lite"/>
    </source>
</evidence>
<evidence type="ECO:0000313" key="2">
    <source>
        <dbReference type="EMBL" id="PQM35917.1"/>
    </source>
</evidence>
<dbReference type="OrthoDB" id="10354510at2759"/>
<comment type="caution">
    <text evidence="2">The sequence shown here is derived from an EMBL/GenBank/DDBJ whole genome shotgun (WGS) entry which is preliminary data.</text>
</comment>
<dbReference type="AlphaFoldDB" id="A0A314UEL5"/>
<sequence length="95" mass="10651">MVAIRPPVPPTPLEENEVGREYESEKKVDETTLKSNIQGDLPIENLTLVEENEYTQRDEIEKVVNVEDGNIIQPKATILGCNGLQSSEREGRNTT</sequence>
<proteinExistence type="predicted"/>
<evidence type="ECO:0000313" key="3">
    <source>
        <dbReference type="Proteomes" id="UP000250321"/>
    </source>
</evidence>
<protein>
    <submittedName>
        <fullName evidence="2">Uncharacterized protein</fullName>
    </submittedName>
</protein>
<dbReference type="Proteomes" id="UP000250321">
    <property type="component" value="Unassembled WGS sequence"/>
</dbReference>
<keyword evidence="3" id="KW-1185">Reference proteome</keyword>
<feature type="region of interest" description="Disordered" evidence="1">
    <location>
        <begin position="1"/>
        <end position="35"/>
    </location>
</feature>
<name>A0A314UEL5_PRUYE</name>
<accession>A0A314UEL5</accession>
<reference evidence="2 3" key="1">
    <citation type="submission" date="2018-02" db="EMBL/GenBank/DDBJ databases">
        <title>Draft genome of wild Prunus yedoensis var. nudiflora.</title>
        <authorList>
            <person name="Baek S."/>
            <person name="Kim J.-H."/>
            <person name="Choi K."/>
            <person name="Kim G.-B."/>
            <person name="Cho A."/>
            <person name="Jang H."/>
            <person name="Shin C.-H."/>
            <person name="Yu H.-J."/>
            <person name="Mun J.-H."/>
        </authorList>
    </citation>
    <scope>NUCLEOTIDE SEQUENCE [LARGE SCALE GENOMIC DNA]</scope>
    <source>
        <strain evidence="3">cv. Jeju island</strain>
        <tissue evidence="2">Leaf</tissue>
    </source>
</reference>
<feature type="compositionally biased region" description="Basic and acidic residues" evidence="1">
    <location>
        <begin position="17"/>
        <end position="32"/>
    </location>
</feature>
<gene>
    <name evidence="2" type="ORF">Pyn_04531</name>
</gene>
<organism evidence="2 3">
    <name type="scientific">Prunus yedoensis var. nudiflora</name>
    <dbReference type="NCBI Taxonomy" id="2094558"/>
    <lineage>
        <taxon>Eukaryota</taxon>
        <taxon>Viridiplantae</taxon>
        <taxon>Streptophyta</taxon>
        <taxon>Embryophyta</taxon>
        <taxon>Tracheophyta</taxon>
        <taxon>Spermatophyta</taxon>
        <taxon>Magnoliopsida</taxon>
        <taxon>eudicotyledons</taxon>
        <taxon>Gunneridae</taxon>
        <taxon>Pentapetalae</taxon>
        <taxon>rosids</taxon>
        <taxon>fabids</taxon>
        <taxon>Rosales</taxon>
        <taxon>Rosaceae</taxon>
        <taxon>Amygdaloideae</taxon>
        <taxon>Amygdaleae</taxon>
        <taxon>Prunus</taxon>
    </lineage>
</organism>